<feature type="region of interest" description="Disordered" evidence="1">
    <location>
        <begin position="780"/>
        <end position="833"/>
    </location>
</feature>
<feature type="compositionally biased region" description="Polar residues" evidence="1">
    <location>
        <begin position="229"/>
        <end position="240"/>
    </location>
</feature>
<proteinExistence type="predicted"/>
<gene>
    <name evidence="2" type="ORF">BDN70DRAFT_883082</name>
</gene>
<feature type="compositionally biased region" description="Polar residues" evidence="1">
    <location>
        <begin position="735"/>
        <end position="762"/>
    </location>
</feature>
<feature type="compositionally biased region" description="Polar residues" evidence="1">
    <location>
        <begin position="908"/>
        <end position="922"/>
    </location>
</feature>
<feature type="compositionally biased region" description="Low complexity" evidence="1">
    <location>
        <begin position="94"/>
        <end position="108"/>
    </location>
</feature>
<dbReference type="AlphaFoldDB" id="A0A9P6CX56"/>
<feature type="region of interest" description="Disordered" evidence="1">
    <location>
        <begin position="20"/>
        <end position="112"/>
    </location>
</feature>
<feature type="compositionally biased region" description="Polar residues" evidence="1">
    <location>
        <begin position="650"/>
        <end position="664"/>
    </location>
</feature>
<feature type="region of interest" description="Disordered" evidence="1">
    <location>
        <begin position="735"/>
        <end position="764"/>
    </location>
</feature>
<feature type="region of interest" description="Disordered" evidence="1">
    <location>
        <begin position="322"/>
        <end position="355"/>
    </location>
</feature>
<name>A0A9P6CX56_9AGAR</name>
<evidence type="ECO:0000313" key="2">
    <source>
        <dbReference type="EMBL" id="KAF9475929.1"/>
    </source>
</evidence>
<accession>A0A9P6CX56</accession>
<feature type="region of interest" description="Disordered" evidence="1">
    <location>
        <begin position="166"/>
        <end position="287"/>
    </location>
</feature>
<dbReference type="EMBL" id="MU155313">
    <property type="protein sequence ID" value="KAF9475929.1"/>
    <property type="molecule type" value="Genomic_DNA"/>
</dbReference>
<feature type="region of interest" description="Disordered" evidence="1">
    <location>
        <begin position="373"/>
        <end position="413"/>
    </location>
</feature>
<feature type="compositionally biased region" description="Polar residues" evidence="1">
    <location>
        <begin position="335"/>
        <end position="352"/>
    </location>
</feature>
<feature type="compositionally biased region" description="Basic and acidic residues" evidence="1">
    <location>
        <begin position="454"/>
        <end position="471"/>
    </location>
</feature>
<sequence length="998" mass="107087">MKSPLKRLSYVLAFLGDATPTSRSKLGREDSDNLLSYYQSPIADEGRNYARPLSPDKPHTRTVQKARKASSASSSSSSDYSDESEVHDARDVGSVSSSSMTRRSSTLSKGGADKRRIAIVEMDPVRERKSNSDISLNLNPVRSRRANGNTLTGLALVAPPDASLTSYTQFSPPTTAPVPGDYMSRNQLASDQDKGHHRSASENPADLDKAASRDAGSVGEGQGRRTKSPFLSANNGSTKNTKTEDKNTYASAPAHVFQHSTTSRSPSPTKISDLGDRGRKHLSPLDKTPMSARTMASQILTPAIGEGKEMHVPVAGPVVVKLDNLPPRTAPSAASWRSDSPTPSYGSASNHGSSYSAVSATSSYLRYEPGVHATAGPLPPPPRAVFSIDTTSPPPPRPPRLHSPTPPSTSARRRGDFEAVKQALQLPPSVNAVLNSKLSNQSLTESLSRLDKKRMEEKLEVTDKTEVKETTEANGKAEVQGMEAASGKEAKESSPALHHSKSIHRREGATLSTSTDSNTSDPSHAIAAPSSESSSVSSSEEKLSSAETTTVDSDDTPAVTVVAPPRSNTLPPETIDHSRFDKWLEENPQLTQPSDGHRSSSLDERRESLEPPLCPSPDNSIGEAPSPPPKSFRNSLTTNLKRFSALPRTPSLSSKSANRSSGSTRHSRTPSPSIPMFARPPFKKIKSTNPAALFCHEVHSQTTALQRCAIYTAKINEFYIHDCGLTEWVEERPPATTNAQRGPSTRTFAPQPRQTSRSSMISDATFPMRPDATVATDLSQGAYRDITPPGVPSLPYPSLAMNPPAHAKPTRSNSSVGSGTPTSSIRSLAPTPSLKGGFFASLGRKASISGPRNKFLPTISAPIPISMGLAGRAGSKHSHASMNFAPRSATAASPPSVPSGPRAPPNRAQRSQTFMTPVSPTSLNNDIARRPSLFNMTSEDVIDIRVDPEFVQQVDKLHSVIPRADRDVLARYLQRSGSDMLALGQYLEDERMGTIQRF</sequence>
<dbReference type="Proteomes" id="UP000807469">
    <property type="component" value="Unassembled WGS sequence"/>
</dbReference>
<feature type="compositionally biased region" description="Polar residues" evidence="1">
    <location>
        <begin position="632"/>
        <end position="641"/>
    </location>
</feature>
<feature type="compositionally biased region" description="Low complexity" evidence="1">
    <location>
        <begin position="510"/>
        <end position="538"/>
    </location>
</feature>
<feature type="compositionally biased region" description="Low complexity" evidence="1">
    <location>
        <begin position="69"/>
        <end position="79"/>
    </location>
</feature>
<evidence type="ECO:0000256" key="1">
    <source>
        <dbReference type="SAM" id="MobiDB-lite"/>
    </source>
</evidence>
<feature type="compositionally biased region" description="Polar residues" evidence="1">
    <location>
        <begin position="810"/>
        <end position="826"/>
    </location>
</feature>
<feature type="compositionally biased region" description="Basic and acidic residues" evidence="1">
    <location>
        <begin position="574"/>
        <end position="585"/>
    </location>
</feature>
<feature type="region of interest" description="Disordered" evidence="1">
    <location>
        <begin position="454"/>
        <end position="679"/>
    </location>
</feature>
<protein>
    <submittedName>
        <fullName evidence="2">Uncharacterized protein</fullName>
    </submittedName>
</protein>
<dbReference type="OrthoDB" id="2413468at2759"/>
<feature type="compositionally biased region" description="Basic and acidic residues" evidence="1">
    <location>
        <begin position="44"/>
        <end position="59"/>
    </location>
</feature>
<organism evidence="2 3">
    <name type="scientific">Pholiota conissans</name>
    <dbReference type="NCBI Taxonomy" id="109636"/>
    <lineage>
        <taxon>Eukaryota</taxon>
        <taxon>Fungi</taxon>
        <taxon>Dikarya</taxon>
        <taxon>Basidiomycota</taxon>
        <taxon>Agaricomycotina</taxon>
        <taxon>Agaricomycetes</taxon>
        <taxon>Agaricomycetidae</taxon>
        <taxon>Agaricales</taxon>
        <taxon>Agaricineae</taxon>
        <taxon>Strophariaceae</taxon>
        <taxon>Pholiota</taxon>
    </lineage>
</organism>
<evidence type="ECO:0000313" key="3">
    <source>
        <dbReference type="Proteomes" id="UP000807469"/>
    </source>
</evidence>
<feature type="compositionally biased region" description="Polar residues" evidence="1">
    <location>
        <begin position="258"/>
        <end position="270"/>
    </location>
</feature>
<comment type="caution">
    <text evidence="2">The sequence shown here is derived from an EMBL/GenBank/DDBJ whole genome shotgun (WGS) entry which is preliminary data.</text>
</comment>
<reference evidence="2" key="1">
    <citation type="submission" date="2020-11" db="EMBL/GenBank/DDBJ databases">
        <authorList>
            <consortium name="DOE Joint Genome Institute"/>
            <person name="Ahrendt S."/>
            <person name="Riley R."/>
            <person name="Andreopoulos W."/>
            <person name="Labutti K."/>
            <person name="Pangilinan J."/>
            <person name="Ruiz-Duenas F.J."/>
            <person name="Barrasa J.M."/>
            <person name="Sanchez-Garcia M."/>
            <person name="Camarero S."/>
            <person name="Miyauchi S."/>
            <person name="Serrano A."/>
            <person name="Linde D."/>
            <person name="Babiker R."/>
            <person name="Drula E."/>
            <person name="Ayuso-Fernandez I."/>
            <person name="Pacheco R."/>
            <person name="Padilla G."/>
            <person name="Ferreira P."/>
            <person name="Barriuso J."/>
            <person name="Kellner H."/>
            <person name="Castanera R."/>
            <person name="Alfaro M."/>
            <person name="Ramirez L."/>
            <person name="Pisabarro A.G."/>
            <person name="Kuo A."/>
            <person name="Tritt A."/>
            <person name="Lipzen A."/>
            <person name="He G."/>
            <person name="Yan M."/>
            <person name="Ng V."/>
            <person name="Cullen D."/>
            <person name="Martin F."/>
            <person name="Rosso M.-N."/>
            <person name="Henrissat B."/>
            <person name="Hibbett D."/>
            <person name="Martinez A.T."/>
            <person name="Grigoriev I.V."/>
        </authorList>
    </citation>
    <scope>NUCLEOTIDE SEQUENCE</scope>
    <source>
        <strain evidence="2">CIRM-BRFM 674</strain>
    </source>
</reference>
<feature type="compositionally biased region" description="Pro residues" evidence="1">
    <location>
        <begin position="895"/>
        <end position="904"/>
    </location>
</feature>
<keyword evidence="3" id="KW-1185">Reference proteome</keyword>
<feature type="compositionally biased region" description="Basic and acidic residues" evidence="1">
    <location>
        <begin position="595"/>
        <end position="609"/>
    </location>
</feature>
<feature type="region of interest" description="Disordered" evidence="1">
    <location>
        <begin position="886"/>
        <end position="922"/>
    </location>
</feature>